<evidence type="ECO:0000256" key="7">
    <source>
        <dbReference type="ARBA" id="ARBA00022781"/>
    </source>
</evidence>
<dbReference type="HAMAP" id="MF_01346">
    <property type="entry name" value="ATP_synth_alpha_bact"/>
    <property type="match status" value="1"/>
</dbReference>
<dbReference type="InterPro" id="IPR005294">
    <property type="entry name" value="ATP_synth_F1_asu"/>
</dbReference>
<dbReference type="GO" id="GO:0005524">
    <property type="term" value="F:ATP binding"/>
    <property type="evidence" value="ECO:0007669"/>
    <property type="project" value="UniProtKB-UniRule"/>
</dbReference>
<dbReference type="EC" id="7.1.2.2" evidence="15"/>
<keyword evidence="10 15" id="KW-0406">Ion transport</keyword>
<dbReference type="FunFam" id="3.40.50.300:FF:000002">
    <property type="entry name" value="ATP synthase subunit alpha"/>
    <property type="match status" value="1"/>
</dbReference>
<dbReference type="SUPFAM" id="SSF52540">
    <property type="entry name" value="P-loop containing nucleoside triphosphate hydrolases"/>
    <property type="match status" value="1"/>
</dbReference>
<name>A0A5C6VU32_9BURK</name>
<keyword evidence="4 15" id="KW-0813">Transport</keyword>
<comment type="subunit">
    <text evidence="14">F-type ATPases have 2 components, CF(1) - the catalytic core - and CF(0) - the membrane proton channel. CF(1) has five subunits: alpha(3), beta(3), gamma(1), delta(1), epsilon(1). CF(0) has four main subunits: a(1), b(1), b'(1) and c(9-12).</text>
</comment>
<dbReference type="InterPro" id="IPR027417">
    <property type="entry name" value="P-loop_NTPase"/>
</dbReference>
<dbReference type="Proteomes" id="UP000321776">
    <property type="component" value="Unassembled WGS sequence"/>
</dbReference>
<comment type="caution">
    <text evidence="19">The sequence shown here is derived from an EMBL/GenBank/DDBJ whole genome shotgun (WGS) entry which is preliminary data.</text>
</comment>
<proteinExistence type="inferred from homology"/>
<evidence type="ECO:0000256" key="9">
    <source>
        <dbReference type="ARBA" id="ARBA00022967"/>
    </source>
</evidence>
<evidence type="ECO:0000256" key="11">
    <source>
        <dbReference type="ARBA" id="ARBA00023136"/>
    </source>
</evidence>
<evidence type="ECO:0000313" key="20">
    <source>
        <dbReference type="Proteomes" id="UP000321776"/>
    </source>
</evidence>
<dbReference type="FunFam" id="2.40.30.20:FF:000001">
    <property type="entry name" value="ATP synthase subunit alpha"/>
    <property type="match status" value="1"/>
</dbReference>
<dbReference type="GO" id="GO:0005886">
    <property type="term" value="C:plasma membrane"/>
    <property type="evidence" value="ECO:0007669"/>
    <property type="project" value="UniProtKB-SubCell"/>
</dbReference>
<dbReference type="InterPro" id="IPR033732">
    <property type="entry name" value="ATP_synth_F1_a_nt-bd_dom"/>
</dbReference>
<evidence type="ECO:0000256" key="13">
    <source>
        <dbReference type="ARBA" id="ARBA00023310"/>
    </source>
</evidence>
<comment type="similarity">
    <text evidence="3 15">Belongs to the ATPase alpha/beta chains family.</text>
</comment>
<dbReference type="Pfam" id="PF00006">
    <property type="entry name" value="ATP-synt_ab"/>
    <property type="match status" value="1"/>
</dbReference>
<dbReference type="AlphaFoldDB" id="A0A5C6VU32"/>
<feature type="site" description="Required for activity" evidence="15">
    <location>
        <position position="373"/>
    </location>
</feature>
<organism evidence="19 20">
    <name type="scientific">Paraburkholderia azotifigens</name>
    <dbReference type="NCBI Taxonomy" id="2057004"/>
    <lineage>
        <taxon>Bacteria</taxon>
        <taxon>Pseudomonadati</taxon>
        <taxon>Pseudomonadota</taxon>
        <taxon>Betaproteobacteria</taxon>
        <taxon>Burkholderiales</taxon>
        <taxon>Burkholderiaceae</taxon>
        <taxon>Paraburkholderia</taxon>
    </lineage>
</organism>
<sequence>MQLNPSEISELIKSRIQGLEASADVRNQGTVISVTDGIVRIHGLSEVMQGEMLEFPGNVYGLALNLERDSVGAVILGEYESISEGDIVKTTGRILEVPVGPELIGRVVDGLGNPIDGKGPVNAKMTDAIEKIAPGVIWRKSVSQPVQTGLKSIDSMVPIGRGQRELIIGDRQCGKTAVAVDAIINQKGKDLICIYVAIGQKASSIMNVVRKLEETGAMEYTIVVAASASESAAMQYLAPYAGCTMGEYFRDRGQDALIVYDDLTKQAWAYRQISLLLRRPPGREAYPGDVFYLHSRLLERAARVSEEYVEKFTKGEVKGKSGSLTALPVIETQAGDVTAFVPTNVISITDGQIFLETDLFNAGIRPAINAGVSVSRVGGAAQTKVVKKLSGGIRTDLAQYRELAAFAQFASDLDEATRKQLERGRRVTELLKQPQYQPLQVWELSVSLFAANNGYLDDLEVSQVLAFEKGLRDFLKSKHADLVKRIEDNKDLSKDDESALHAAIKDFKKSGAY</sequence>
<dbReference type="RefSeq" id="WP_147234168.1">
    <property type="nucleotide sequence ID" value="NZ_VOQS01000001.1"/>
</dbReference>
<dbReference type="PROSITE" id="PS00152">
    <property type="entry name" value="ATPASE_ALPHA_BETA"/>
    <property type="match status" value="1"/>
</dbReference>
<comment type="function">
    <text evidence="1 15">Produces ATP from ADP in the presence of a proton gradient across the membrane. The alpha chain is a regulatory subunit.</text>
</comment>
<dbReference type="EMBL" id="VOQS01000001">
    <property type="protein sequence ID" value="TXC88144.1"/>
    <property type="molecule type" value="Genomic_DNA"/>
</dbReference>
<protein>
    <recommendedName>
        <fullName evidence="15">ATP synthase subunit alpha</fullName>
        <ecNumber evidence="15">7.1.2.2</ecNumber>
    </recommendedName>
    <alternativeName>
        <fullName evidence="15">ATP synthase F1 sector subunit alpha</fullName>
    </alternativeName>
    <alternativeName>
        <fullName evidence="15">F-ATPase subunit alpha</fullName>
    </alternativeName>
</protein>
<evidence type="ECO:0000256" key="10">
    <source>
        <dbReference type="ARBA" id="ARBA00023065"/>
    </source>
</evidence>
<feature type="domain" description="ATPase F1/V1/A1 complex alpha/beta subunit N-terminal" evidence="18">
    <location>
        <begin position="25"/>
        <end position="92"/>
    </location>
</feature>
<dbReference type="GO" id="GO:0046933">
    <property type="term" value="F:proton-transporting ATP synthase activity, rotational mechanism"/>
    <property type="evidence" value="ECO:0007669"/>
    <property type="project" value="UniProtKB-UniRule"/>
</dbReference>
<dbReference type="SUPFAM" id="SSF50615">
    <property type="entry name" value="N-terminal domain of alpha and beta subunits of F1 ATP synthase"/>
    <property type="match status" value="1"/>
</dbReference>
<keyword evidence="8 15" id="KW-0067">ATP-binding</keyword>
<dbReference type="NCBIfam" id="NF009884">
    <property type="entry name" value="PRK13343.1"/>
    <property type="match status" value="1"/>
</dbReference>
<keyword evidence="11 15" id="KW-0472">Membrane</keyword>
<feature type="binding site" evidence="15">
    <location>
        <begin position="169"/>
        <end position="176"/>
    </location>
    <ligand>
        <name>ATP</name>
        <dbReference type="ChEBI" id="CHEBI:30616"/>
    </ligand>
</feature>
<dbReference type="CDD" id="cd18116">
    <property type="entry name" value="ATP-synt_F1_alpha_N"/>
    <property type="match status" value="1"/>
</dbReference>
<evidence type="ECO:0000313" key="19">
    <source>
        <dbReference type="EMBL" id="TXC88144.1"/>
    </source>
</evidence>
<keyword evidence="7 15" id="KW-0375">Hydrogen ion transport</keyword>
<feature type="domain" description="ATPase F1/V1/A1 complex alpha/beta subunit nucleotide-binding" evidence="16">
    <location>
        <begin position="149"/>
        <end position="375"/>
    </location>
</feature>
<evidence type="ECO:0000256" key="3">
    <source>
        <dbReference type="ARBA" id="ARBA00008936"/>
    </source>
</evidence>
<dbReference type="PANTHER" id="PTHR48082">
    <property type="entry name" value="ATP SYNTHASE SUBUNIT ALPHA, MITOCHONDRIAL"/>
    <property type="match status" value="1"/>
</dbReference>
<keyword evidence="13 15" id="KW-0066">ATP synthesis</keyword>
<dbReference type="InterPro" id="IPR038376">
    <property type="entry name" value="ATP_synth_asu_C_sf"/>
</dbReference>
<feature type="domain" description="ATP synthase alpha subunit C-terminal" evidence="17">
    <location>
        <begin position="382"/>
        <end position="507"/>
    </location>
</feature>
<dbReference type="FunFam" id="1.20.150.20:FF:000001">
    <property type="entry name" value="ATP synthase subunit alpha"/>
    <property type="match status" value="1"/>
</dbReference>
<dbReference type="Gene3D" id="1.20.150.20">
    <property type="entry name" value="ATP synthase alpha/beta chain, C-terminal domain"/>
    <property type="match status" value="1"/>
</dbReference>
<evidence type="ECO:0000259" key="17">
    <source>
        <dbReference type="Pfam" id="PF00306"/>
    </source>
</evidence>
<evidence type="ECO:0000256" key="14">
    <source>
        <dbReference type="ARBA" id="ARBA00026013"/>
    </source>
</evidence>
<dbReference type="InterPro" id="IPR020003">
    <property type="entry name" value="ATPase_a/bsu_AS"/>
</dbReference>
<evidence type="ECO:0000256" key="12">
    <source>
        <dbReference type="ARBA" id="ARBA00023196"/>
    </source>
</evidence>
<dbReference type="InterPro" id="IPR023366">
    <property type="entry name" value="ATP_synth_asu-like_sf"/>
</dbReference>
<dbReference type="NCBIfam" id="TIGR00962">
    <property type="entry name" value="atpA"/>
    <property type="match status" value="1"/>
</dbReference>
<dbReference type="InterPro" id="IPR000194">
    <property type="entry name" value="ATPase_F1/V1/A1_a/bsu_nucl-bd"/>
</dbReference>
<dbReference type="InterPro" id="IPR004100">
    <property type="entry name" value="ATPase_F1/V1/A1_a/bsu_N"/>
</dbReference>
<evidence type="ECO:0000256" key="8">
    <source>
        <dbReference type="ARBA" id="ARBA00022840"/>
    </source>
</evidence>
<dbReference type="CDD" id="cd01132">
    <property type="entry name" value="F1-ATPase_alpha_CD"/>
    <property type="match status" value="1"/>
</dbReference>
<evidence type="ECO:0000256" key="1">
    <source>
        <dbReference type="ARBA" id="ARBA00003784"/>
    </source>
</evidence>
<dbReference type="PANTHER" id="PTHR48082:SF2">
    <property type="entry name" value="ATP SYNTHASE SUBUNIT ALPHA, MITOCHONDRIAL"/>
    <property type="match status" value="1"/>
</dbReference>
<dbReference type="GO" id="GO:0043531">
    <property type="term" value="F:ADP binding"/>
    <property type="evidence" value="ECO:0007669"/>
    <property type="project" value="TreeGrafter"/>
</dbReference>
<evidence type="ECO:0000256" key="2">
    <source>
        <dbReference type="ARBA" id="ARBA00004170"/>
    </source>
</evidence>
<evidence type="ECO:0000256" key="6">
    <source>
        <dbReference type="ARBA" id="ARBA00022741"/>
    </source>
</evidence>
<dbReference type="SUPFAM" id="SSF47917">
    <property type="entry name" value="C-terminal domain of alpha and beta subunits of F1 ATP synthase"/>
    <property type="match status" value="1"/>
</dbReference>
<dbReference type="InterPro" id="IPR000793">
    <property type="entry name" value="ATP_synth_asu_C"/>
</dbReference>
<evidence type="ECO:0000259" key="16">
    <source>
        <dbReference type="Pfam" id="PF00006"/>
    </source>
</evidence>
<evidence type="ECO:0000256" key="5">
    <source>
        <dbReference type="ARBA" id="ARBA00022475"/>
    </source>
</evidence>
<dbReference type="CDD" id="cd18113">
    <property type="entry name" value="ATP-synt_F1_alpha_C"/>
    <property type="match status" value="1"/>
</dbReference>
<comment type="subcellular location">
    <subcellularLocation>
        <location evidence="15">Cell membrane</location>
        <topology evidence="15">Peripheral membrane protein</topology>
    </subcellularLocation>
    <subcellularLocation>
        <location evidence="2">Membrane</location>
        <topology evidence="2">Peripheral membrane protein</topology>
    </subcellularLocation>
</comment>
<dbReference type="GO" id="GO:0045259">
    <property type="term" value="C:proton-transporting ATP synthase complex"/>
    <property type="evidence" value="ECO:0007669"/>
    <property type="project" value="UniProtKB-KW"/>
</dbReference>
<accession>A0A5C6VU32</accession>
<keyword evidence="5 15" id="KW-1003">Cell membrane</keyword>
<dbReference type="InterPro" id="IPR036121">
    <property type="entry name" value="ATPase_F1/V1/A1_a/bsu_N_sf"/>
</dbReference>
<dbReference type="PIRSF" id="PIRSF039088">
    <property type="entry name" value="F_ATPase_subunit_alpha"/>
    <property type="match status" value="1"/>
</dbReference>
<evidence type="ECO:0000256" key="15">
    <source>
        <dbReference type="HAMAP-Rule" id="MF_01346"/>
    </source>
</evidence>
<keyword evidence="12 15" id="KW-0139">CF(1)</keyword>
<dbReference type="Gene3D" id="3.40.50.300">
    <property type="entry name" value="P-loop containing nucleotide triphosphate hydrolases"/>
    <property type="match status" value="1"/>
</dbReference>
<dbReference type="Pfam" id="PF02874">
    <property type="entry name" value="ATP-synt_ab_N"/>
    <property type="match status" value="1"/>
</dbReference>
<evidence type="ECO:0000259" key="18">
    <source>
        <dbReference type="Pfam" id="PF02874"/>
    </source>
</evidence>
<dbReference type="Gene3D" id="2.40.30.20">
    <property type="match status" value="1"/>
</dbReference>
<dbReference type="Pfam" id="PF00306">
    <property type="entry name" value="ATP-synt_ab_C"/>
    <property type="match status" value="1"/>
</dbReference>
<gene>
    <name evidence="15" type="primary">atpA</name>
    <name evidence="19" type="ORF">FRZ40_11435</name>
</gene>
<keyword evidence="9 15" id="KW-1278">Translocase</keyword>
<comment type="catalytic activity">
    <reaction evidence="15">
        <text>ATP + H2O + 4 H(+)(in) = ADP + phosphate + 5 H(+)(out)</text>
        <dbReference type="Rhea" id="RHEA:57720"/>
        <dbReference type="ChEBI" id="CHEBI:15377"/>
        <dbReference type="ChEBI" id="CHEBI:15378"/>
        <dbReference type="ChEBI" id="CHEBI:30616"/>
        <dbReference type="ChEBI" id="CHEBI:43474"/>
        <dbReference type="ChEBI" id="CHEBI:456216"/>
        <dbReference type="EC" id="7.1.2.2"/>
    </reaction>
</comment>
<keyword evidence="6 15" id="KW-0547">Nucleotide-binding</keyword>
<reference evidence="19 20" key="1">
    <citation type="journal article" date="2018" name="Int. J. Syst. Evol. Microbiol.">
        <title>Paraburkholderia azotifigens sp. nov., a nitrogen-fixing bacterium isolated from paddy soil.</title>
        <authorList>
            <person name="Choi G.M."/>
            <person name="Im W.T."/>
        </authorList>
    </citation>
    <scope>NUCLEOTIDE SEQUENCE [LARGE SCALE GENOMIC DNA]</scope>
    <source>
        <strain evidence="19 20">NF 2-5-3</strain>
    </source>
</reference>
<evidence type="ECO:0000256" key="4">
    <source>
        <dbReference type="ARBA" id="ARBA00022448"/>
    </source>
</evidence>